<gene>
    <name evidence="3" type="ORF">J1N35_004246</name>
</gene>
<proteinExistence type="predicted"/>
<organism evidence="3 4">
    <name type="scientific">Gossypium stocksii</name>
    <dbReference type="NCBI Taxonomy" id="47602"/>
    <lineage>
        <taxon>Eukaryota</taxon>
        <taxon>Viridiplantae</taxon>
        <taxon>Streptophyta</taxon>
        <taxon>Embryophyta</taxon>
        <taxon>Tracheophyta</taxon>
        <taxon>Spermatophyta</taxon>
        <taxon>Magnoliopsida</taxon>
        <taxon>eudicotyledons</taxon>
        <taxon>Gunneridae</taxon>
        <taxon>Pentapetalae</taxon>
        <taxon>rosids</taxon>
        <taxon>malvids</taxon>
        <taxon>Malvales</taxon>
        <taxon>Malvaceae</taxon>
        <taxon>Malvoideae</taxon>
        <taxon>Gossypium</taxon>
    </lineage>
</organism>
<name>A0A9D4AI57_9ROSI</name>
<dbReference type="OrthoDB" id="114080at2759"/>
<feature type="domain" description="Nucleolus and neural progenitor protein-like N-terminal" evidence="2">
    <location>
        <begin position="12"/>
        <end position="164"/>
    </location>
</feature>
<evidence type="ECO:0000256" key="1">
    <source>
        <dbReference type="SAM" id="MobiDB-lite"/>
    </source>
</evidence>
<dbReference type="InterPro" id="IPR027951">
    <property type="entry name" value="Nepro_N"/>
</dbReference>
<protein>
    <recommendedName>
        <fullName evidence="2">Nucleolus and neural progenitor protein-like N-terminal domain-containing protein</fullName>
    </recommendedName>
</protein>
<dbReference type="Pfam" id="PF14780">
    <property type="entry name" value="NEPRO_N"/>
    <property type="match status" value="1"/>
</dbReference>
<keyword evidence="4" id="KW-1185">Reference proteome</keyword>
<dbReference type="PANTHER" id="PTHR34786:SF1">
    <property type="entry name" value="OS09G0504900 PROTEIN"/>
    <property type="match status" value="1"/>
</dbReference>
<feature type="region of interest" description="Disordered" evidence="1">
    <location>
        <begin position="336"/>
        <end position="373"/>
    </location>
</feature>
<dbReference type="Proteomes" id="UP000828251">
    <property type="component" value="Unassembled WGS sequence"/>
</dbReference>
<accession>A0A9D4AI57</accession>
<evidence type="ECO:0000313" key="3">
    <source>
        <dbReference type="EMBL" id="KAH1121086.1"/>
    </source>
</evidence>
<dbReference type="EMBL" id="JAIQCV010000002">
    <property type="protein sequence ID" value="KAH1121086.1"/>
    <property type="molecule type" value="Genomic_DNA"/>
</dbReference>
<evidence type="ECO:0000259" key="2">
    <source>
        <dbReference type="Pfam" id="PF14780"/>
    </source>
</evidence>
<dbReference type="AlphaFoldDB" id="A0A9D4AI57"/>
<dbReference type="PANTHER" id="PTHR34786">
    <property type="entry name" value="OS09G0504900 PROTEIN"/>
    <property type="match status" value="1"/>
</dbReference>
<comment type="caution">
    <text evidence="3">The sequence shown here is derived from an EMBL/GenBank/DDBJ whole genome shotgun (WGS) entry which is preliminary data.</text>
</comment>
<reference evidence="3 4" key="1">
    <citation type="journal article" date="2021" name="Plant Biotechnol. J.">
        <title>Multi-omics assisted identification of the key and species-specific regulatory components of drought-tolerant mechanisms in Gossypium stocksii.</title>
        <authorList>
            <person name="Yu D."/>
            <person name="Ke L."/>
            <person name="Zhang D."/>
            <person name="Wu Y."/>
            <person name="Sun Y."/>
            <person name="Mei J."/>
            <person name="Sun J."/>
            <person name="Sun Y."/>
        </authorList>
    </citation>
    <scope>NUCLEOTIDE SEQUENCE [LARGE SCALE GENOMIC DNA]</scope>
    <source>
        <strain evidence="4">cv. E1</strain>
        <tissue evidence="3">Leaf</tissue>
    </source>
</reference>
<evidence type="ECO:0000313" key="4">
    <source>
        <dbReference type="Proteomes" id="UP000828251"/>
    </source>
</evidence>
<sequence length="393" mass="43711">MDSEIDSTKEEKLKSLLGQLEVECGIFERIVYKNKNQHRRSSYFQYLLKVRRDLRLLKSANLEELISSCFLVITGIRPKQKVQLLESLKRRKNDVGKPNFMDRLLGAARLLSQIVEPMLRAATEISTLVARSFFMGFSLTVLALLARLRVLVQQILLDTVPVFNTVSSLSQKKQSIKITHQGIEVYREFFPKKEDFVTLECVWNTDKFVLVERTNSCEIEMQERGNDGEVSAGGNAVQYEIIESFLGDDEPTAEKADAETSPPMKVSITDITIDHDSEKMHVENVAENVDDAVFVENSELKNVSQALSVADTGTSAISDSLKVMSNARKVAFVSVKRPASSPANPTDLPLRAGPSTMNPTDFPSKGSGSSGDDKTDAFYSLLTRGNLNNSLFG</sequence>